<organism evidence="2 3">
    <name type="scientific">Actinomyces urogenitalis DSM 15434</name>
    <dbReference type="NCBI Taxonomy" id="525246"/>
    <lineage>
        <taxon>Bacteria</taxon>
        <taxon>Bacillati</taxon>
        <taxon>Actinomycetota</taxon>
        <taxon>Actinomycetes</taxon>
        <taxon>Actinomycetales</taxon>
        <taxon>Actinomycetaceae</taxon>
        <taxon>Actinomyces</taxon>
    </lineage>
</organism>
<feature type="region of interest" description="Disordered" evidence="1">
    <location>
        <begin position="84"/>
        <end position="105"/>
    </location>
</feature>
<dbReference type="Pfam" id="PF20060">
    <property type="entry name" value="DUF6459"/>
    <property type="match status" value="1"/>
</dbReference>
<dbReference type="eggNOG" id="ENOG50332RH">
    <property type="taxonomic scope" value="Bacteria"/>
</dbReference>
<comment type="caution">
    <text evidence="2">The sequence shown here is derived from an EMBL/GenBank/DDBJ whole genome shotgun (WGS) entry which is preliminary data.</text>
</comment>
<protein>
    <submittedName>
        <fullName evidence="2">Uncharacterized protein</fullName>
    </submittedName>
</protein>
<dbReference type="STRING" id="103621.GCA_001067145_00535"/>
<feature type="compositionally biased region" description="Polar residues" evidence="1">
    <location>
        <begin position="91"/>
        <end position="105"/>
    </location>
</feature>
<dbReference type="HOGENOM" id="CLU_1495198_0_0_11"/>
<sequence length="212" mass="22725">MATLTAPDLRTPQAVRLAPVHISTPADALALAERLTSPAPELTHCPTHPLQEPGSRPGRGPARWDRFRFVPTVEQTEASIESIREARTGQEAPSSGEQSPGTRQVATATRMAQALVTAAAEVLAGLRPVDHLSGWTTPELFDALARRAGLARRILGEVTSPRPRPRRASVQLTPSGACEAMVLLDVGPQLRAAAARLEMHRGRWILAVVEIG</sequence>
<dbReference type="Proteomes" id="UP000004778">
    <property type="component" value="Unassembled WGS sequence"/>
</dbReference>
<reference evidence="2 3" key="1">
    <citation type="submission" date="2009-01" db="EMBL/GenBank/DDBJ databases">
        <authorList>
            <person name="Qin X."/>
            <person name="Bachman B."/>
            <person name="Battles P."/>
            <person name="Bell A."/>
            <person name="Bess C."/>
            <person name="Bickham C."/>
            <person name="Chaboub L."/>
            <person name="Chen D."/>
            <person name="Coyle M."/>
            <person name="Deiros D.R."/>
            <person name="Dinh H."/>
            <person name="Forbes L."/>
            <person name="Fowler G."/>
            <person name="Francisco L."/>
            <person name="Fu Q."/>
            <person name="Gubbala S."/>
            <person name="Hale W."/>
            <person name="Han Y."/>
            <person name="Hemphill L."/>
            <person name="Highlander S.K."/>
            <person name="Hirani K."/>
            <person name="Hogues M."/>
            <person name="Jackson L."/>
            <person name="Jakkamsetti A."/>
            <person name="Javaid M."/>
            <person name="Jiang H."/>
            <person name="Korchina V."/>
            <person name="Kovar C."/>
            <person name="Lara F."/>
            <person name="Lee S."/>
            <person name="Mata R."/>
            <person name="Mathew T."/>
            <person name="Moen C."/>
            <person name="Morales K."/>
            <person name="Munidasa M."/>
            <person name="Nazareth L."/>
            <person name="Ngo R."/>
            <person name="Nguyen L."/>
            <person name="Okwuonu G."/>
            <person name="Ongeri F."/>
            <person name="Patil S."/>
            <person name="Petrosino J."/>
            <person name="Pham C."/>
            <person name="Pham P."/>
            <person name="Pu L.-L."/>
            <person name="Puazo M."/>
            <person name="Raj R."/>
            <person name="Reid J."/>
            <person name="Rouhana J."/>
            <person name="Saada N."/>
            <person name="Shang Y."/>
            <person name="Simmons D."/>
            <person name="Thornton R."/>
            <person name="Warren J."/>
            <person name="Weissenberger G."/>
            <person name="Zhang J."/>
            <person name="Zhang L."/>
            <person name="Zhou C."/>
            <person name="Zhu D."/>
            <person name="Muzny D."/>
            <person name="Worley K."/>
            <person name="Gibbs R."/>
        </authorList>
    </citation>
    <scope>NUCLEOTIDE SEQUENCE [LARGE SCALE GENOMIC DNA]</scope>
    <source>
        <strain evidence="2 3">DSM 15434</strain>
    </source>
</reference>
<accession>C0W8H9</accession>
<name>C0W8H9_9ACTO</name>
<proteinExistence type="predicted"/>
<feature type="region of interest" description="Disordered" evidence="1">
    <location>
        <begin position="39"/>
        <end position="63"/>
    </location>
</feature>
<dbReference type="GeneID" id="81709399"/>
<dbReference type="RefSeq" id="WP_006549080.1">
    <property type="nucleotide sequence ID" value="NZ_DS999575.1"/>
</dbReference>
<evidence type="ECO:0000256" key="1">
    <source>
        <dbReference type="SAM" id="MobiDB-lite"/>
    </source>
</evidence>
<gene>
    <name evidence="2" type="ORF">HMPREF0058_2173</name>
</gene>
<dbReference type="AlphaFoldDB" id="C0W8H9"/>
<dbReference type="EMBL" id="ACFH01000198">
    <property type="protein sequence ID" value="EEH64967.1"/>
    <property type="molecule type" value="Genomic_DNA"/>
</dbReference>
<evidence type="ECO:0000313" key="2">
    <source>
        <dbReference type="EMBL" id="EEH64967.1"/>
    </source>
</evidence>
<dbReference type="InterPro" id="IPR045596">
    <property type="entry name" value="DUF6459"/>
</dbReference>
<keyword evidence="3" id="KW-1185">Reference proteome</keyword>
<evidence type="ECO:0000313" key="3">
    <source>
        <dbReference type="Proteomes" id="UP000004778"/>
    </source>
</evidence>